<comment type="caution">
    <text evidence="2">The sequence shown here is derived from an EMBL/GenBank/DDBJ whole genome shotgun (WGS) entry which is preliminary data.</text>
</comment>
<proteinExistence type="predicted"/>
<reference evidence="3" key="1">
    <citation type="submission" date="2013-09" db="EMBL/GenBank/DDBJ databases">
        <title>Corchorus olitorius genome sequencing.</title>
        <authorList>
            <person name="Alam M."/>
            <person name="Haque M.S."/>
            <person name="Islam M.S."/>
            <person name="Emdad E.M."/>
            <person name="Islam M.M."/>
            <person name="Ahmed B."/>
            <person name="Halim A."/>
            <person name="Hossen Q.M.M."/>
            <person name="Hossain M.Z."/>
            <person name="Ahmed R."/>
            <person name="Khan M.M."/>
            <person name="Islam R."/>
            <person name="Rashid M.M."/>
            <person name="Khan S.A."/>
            <person name="Rahman M.S."/>
            <person name="Alam M."/>
            <person name="Yahiya A.S."/>
            <person name="Khan M.S."/>
            <person name="Azam M.S."/>
            <person name="Haque T."/>
            <person name="Lashkar M.Z.H."/>
            <person name="Akhand A.I."/>
            <person name="Morshed G."/>
            <person name="Roy S."/>
            <person name="Uddin K.S."/>
            <person name="Rabeya T."/>
            <person name="Hossain A.S."/>
            <person name="Chowdhury A."/>
            <person name="Snigdha A.R."/>
            <person name="Mortoza M.S."/>
            <person name="Matin S.A."/>
            <person name="Hoque S.M.E."/>
            <person name="Islam M.K."/>
            <person name="Roy D.K."/>
            <person name="Haider R."/>
            <person name="Moosa M.M."/>
            <person name="Elias S.M."/>
            <person name="Hasan A.M."/>
            <person name="Jahan S."/>
            <person name="Shafiuddin M."/>
            <person name="Mahmood N."/>
            <person name="Shommy N.S."/>
        </authorList>
    </citation>
    <scope>NUCLEOTIDE SEQUENCE [LARGE SCALE GENOMIC DNA]</scope>
    <source>
        <strain evidence="3">cv. O-4</strain>
    </source>
</reference>
<sequence>MVDQLMDKITSVFQEFESHMNGVIDRAFSKMQTTLTIYSSEIKAAIKDCSEACTAIMEDLAKMEDQSVNRVAKIEELPQVTVELPLKVFIGFRPGGSLPNNSMDDHDKVVKIMYLLELFVKMLERDNVFKTPLRLGYLLGSNIITRGMLGEVSWDSISAMATFMRLVTSLLNGLILSSGCSWSCEARKMHLVGVKLANLIYTSIIFCYIPAGLFRFGKKEHEHVVKSKGCNIGELVNENQSILLLPQQDRLLIQKGIVPSRIVIPVIKDGLAFNYEEAPLDIDLTVHMTYFYICLGMDEYSQLLLCLHMTYFYICLGMDEYSQLLLCLYQTFPCSYFLLDSTLRVPCPILADKDVFMEGGSISHFVLELGKISGGYMVKVLYYDLDEQIGNILWCLAGIEQLSPIYDVIGLIIKEPFILLQYSMDAFIGRSCHVRTIVRKSFLGVQLQMKQLVNKEMDHTEMLAKRLSWIGRSCPVRTIVRKSFLGVQLQMKQLVNKEMDHTEMLAKRLSWIAALMNFEIFENSWIENSFRPLYAQFDHCVIAFGKILLRDWLVVIQHFVSVCCGLELLSHTCSLLAIILEKVEFIQLHQLWTTSRCILAYEGLDIQHTGGKAKKNEFTLSNNFKDQQQLSKPIFLTWDFYPTSHVWQMNIPHCVLICLYQYLGCLSMVGDSGELVSILEDKDAFMEGTNLDRIEQEGDCRSWLARMIEKRWMELCKDLKVLTRSLSQLVPPSTPEGNPENFPDLAHFQDNAYALILHILKDYDLLSSKDKKKALSELMNSLIILEAVSKVESDKVLLDKKLEEGEIMPDEYMRRSEALLNKWKQAWSEMAQGLANFDGCVGEEEDYDWNLNQHEEFVQGLDRELCALIRINGVCVVNTFEDLQLLVSVGMECNIIVERDNEKLISVASSFESVIAEKQDPSNLDSLVSEMGYPKEYTINDLLDDLAEKAPSLISGINEEEELIKLVASLKMVEESGKRVFSTSVDIIRNFDIATANPVRGNRIATPDEIILGNQVNCSLRVLKESMKTMDAFEAPQRLKEFGNIFEKLQMEKVRLDARLERHQKTVEALDEKLRQVIRPNRVCVVNTLEDLQLLSFGRSPTPCQCWVECKHRSGEG</sequence>
<dbReference type="EMBL" id="AWUE01018820">
    <property type="protein sequence ID" value="OMO78103.1"/>
    <property type="molecule type" value="Genomic_DNA"/>
</dbReference>
<evidence type="ECO:0000313" key="2">
    <source>
        <dbReference type="EMBL" id="OMO78103.1"/>
    </source>
</evidence>
<evidence type="ECO:0000256" key="1">
    <source>
        <dbReference type="SAM" id="Coils"/>
    </source>
</evidence>
<feature type="coiled-coil region" evidence="1">
    <location>
        <begin position="1046"/>
        <end position="1073"/>
    </location>
</feature>
<dbReference type="Proteomes" id="UP000187203">
    <property type="component" value="Unassembled WGS sequence"/>
</dbReference>
<dbReference type="OrthoDB" id="10630068at2759"/>
<keyword evidence="1" id="KW-0175">Coiled coil</keyword>
<organism evidence="2 3">
    <name type="scientific">Corchorus olitorius</name>
    <dbReference type="NCBI Taxonomy" id="93759"/>
    <lineage>
        <taxon>Eukaryota</taxon>
        <taxon>Viridiplantae</taxon>
        <taxon>Streptophyta</taxon>
        <taxon>Embryophyta</taxon>
        <taxon>Tracheophyta</taxon>
        <taxon>Spermatophyta</taxon>
        <taxon>Magnoliopsida</taxon>
        <taxon>eudicotyledons</taxon>
        <taxon>Gunneridae</taxon>
        <taxon>Pentapetalae</taxon>
        <taxon>rosids</taxon>
        <taxon>malvids</taxon>
        <taxon>Malvales</taxon>
        <taxon>Malvaceae</taxon>
        <taxon>Grewioideae</taxon>
        <taxon>Apeibeae</taxon>
        <taxon>Corchorus</taxon>
    </lineage>
</organism>
<keyword evidence="3" id="KW-1185">Reference proteome</keyword>
<dbReference type="STRING" id="93759.A0A1R3I6B0"/>
<gene>
    <name evidence="2" type="ORF">COLO4_24851</name>
</gene>
<protein>
    <submittedName>
        <fullName evidence="2">Uncharacterized protein</fullName>
    </submittedName>
</protein>
<accession>A0A1R3I6B0</accession>
<evidence type="ECO:0000313" key="3">
    <source>
        <dbReference type="Proteomes" id="UP000187203"/>
    </source>
</evidence>
<dbReference type="AlphaFoldDB" id="A0A1R3I6B0"/>
<name>A0A1R3I6B0_9ROSI</name>